<evidence type="ECO:0000313" key="2">
    <source>
        <dbReference type="Proteomes" id="UP001167796"/>
    </source>
</evidence>
<comment type="caution">
    <text evidence="1">The sequence shown here is derived from an EMBL/GenBank/DDBJ whole genome shotgun (WGS) entry which is preliminary data.</text>
</comment>
<dbReference type="Proteomes" id="UP001167796">
    <property type="component" value="Unassembled WGS sequence"/>
</dbReference>
<gene>
    <name evidence="1" type="ORF">Q5H92_15220</name>
</gene>
<sequence>MHALHRYAQFGRAPDVERLATQLLAQYPAAYDAVFQYPPTWPSHFATGVRTAYQPMVYAYRAEARRQRGNFAGAEADLTQTIALAASAYPYYEGHLSYRAPAQALLKQAHYERATLRRAWLNNPAGACADLAAGYELDSAPASALDWHGCPVPATHAPRTRDEMEQAQRDLTDSLASGQRLLAEGRLARAETLLNQLEAGHVGRFAWVQPRYQNPVQALNTAYLRSELARQSGQYAEARALLESLVALPLPQPLHYYALGTLKIDHFQDRDGGCADLRWAYAHNPDTLGWRPDWRGCALPRRPVTPADVLTYRAAYADSLKQADIYLTGKQFLRAERLLTRLLTIRAAARFVAPAAPLNRPTTNAALTRADQITTRDYRSRAYEGLADYARAAADLDTLIDNVFYAGGSGRYHCRRGVLRADYLHDREGACADFARCYETRRYADFQAPPGRPQWRNCSLPGRTPFAWLANALPEDGTLRLGYFSQGATKGLDVGYYRYATGNGYSQHGPSVGLEMGAGPRHYVLAPKLSYEATAAFCGARLDVAYYTVNFRTSGLRLTPQAGLSLWGFLNLFYGYSIPLTGSELPELGQHRIGFHLNFTDNGPSFKIGG</sequence>
<evidence type="ECO:0008006" key="3">
    <source>
        <dbReference type="Google" id="ProtNLM"/>
    </source>
</evidence>
<dbReference type="EMBL" id="JAUQSX010000007">
    <property type="protein sequence ID" value="MDO7847719.1"/>
    <property type="molecule type" value="Genomic_DNA"/>
</dbReference>
<organism evidence="1 2">
    <name type="scientific">Hymenobacter mellowenesis</name>
    <dbReference type="NCBI Taxonomy" id="3063995"/>
    <lineage>
        <taxon>Bacteria</taxon>
        <taxon>Pseudomonadati</taxon>
        <taxon>Bacteroidota</taxon>
        <taxon>Cytophagia</taxon>
        <taxon>Cytophagales</taxon>
        <taxon>Hymenobacteraceae</taxon>
        <taxon>Hymenobacter</taxon>
    </lineage>
</organism>
<protein>
    <recommendedName>
        <fullName evidence="3">Tetratricopeptide repeat protein</fullName>
    </recommendedName>
</protein>
<proteinExistence type="predicted"/>
<accession>A0ABT9AD31</accession>
<evidence type="ECO:0000313" key="1">
    <source>
        <dbReference type="EMBL" id="MDO7847719.1"/>
    </source>
</evidence>
<reference evidence="1" key="1">
    <citation type="submission" date="2023-07" db="EMBL/GenBank/DDBJ databases">
        <authorList>
            <person name="Kim M.K."/>
        </authorList>
    </citation>
    <scope>NUCLEOTIDE SEQUENCE</scope>
    <source>
        <strain evidence="1">M29</strain>
    </source>
</reference>
<name>A0ABT9AD31_9BACT</name>
<dbReference type="RefSeq" id="WP_305012401.1">
    <property type="nucleotide sequence ID" value="NZ_JAUQSX010000007.1"/>
</dbReference>
<keyword evidence="2" id="KW-1185">Reference proteome</keyword>